<dbReference type="AlphaFoldDB" id="A0A5P8K4T8"/>
<dbReference type="GO" id="GO:0004806">
    <property type="term" value="F:triacylglycerol lipase activity"/>
    <property type="evidence" value="ECO:0007669"/>
    <property type="project" value="TreeGrafter"/>
</dbReference>
<dbReference type="InterPro" id="IPR036514">
    <property type="entry name" value="SGNH_hydro_sf"/>
</dbReference>
<sequence length="275" mass="28862">MKVKRKLMRRLTSAVAAALMTFAGLGAAGAAPAQAAAPTAEYVALGDSYASGVGAGSYDPASGDCKRSTKNYPHLWAAANPEYKLKDVTCSGAKIPDVRANQLSALKPTTNLVTLTVGGNDAQFAPVVEGCLTKDDSYCETGTIWASYYARNQMVNELSSLYKDIKARSPKALILVFGYPQAISTTGTCAPIELSARKRTAMNGFADALAEGTKKATVDASVYFVDMRKQFAGHGACGTAPWIHGVNLAESAATFHPNAAGQEQGYAAKFLATWG</sequence>
<dbReference type="EMBL" id="CP045096">
    <property type="protein sequence ID" value="QFQ98303.1"/>
    <property type="molecule type" value="Genomic_DNA"/>
</dbReference>
<evidence type="ECO:0000259" key="4">
    <source>
        <dbReference type="Pfam" id="PF13472"/>
    </source>
</evidence>
<feature type="active site" description="Nucleophile" evidence="1">
    <location>
        <position position="48"/>
    </location>
</feature>
<proteinExistence type="predicted"/>
<feature type="signal peptide" evidence="3">
    <location>
        <begin position="1"/>
        <end position="35"/>
    </location>
</feature>
<organism evidence="5 6">
    <name type="scientific">Streptomyces phaeolivaceus</name>
    <dbReference type="NCBI Taxonomy" id="2653200"/>
    <lineage>
        <taxon>Bacteria</taxon>
        <taxon>Bacillati</taxon>
        <taxon>Actinomycetota</taxon>
        <taxon>Actinomycetes</taxon>
        <taxon>Kitasatosporales</taxon>
        <taxon>Streptomycetaceae</taxon>
        <taxon>Streptomyces</taxon>
    </lineage>
</organism>
<dbReference type="Proteomes" id="UP000327294">
    <property type="component" value="Chromosome"/>
</dbReference>
<keyword evidence="2" id="KW-1015">Disulfide bond</keyword>
<dbReference type="InterPro" id="IPR013830">
    <property type="entry name" value="SGNH_hydro"/>
</dbReference>
<dbReference type="Pfam" id="PF13472">
    <property type="entry name" value="Lipase_GDSL_2"/>
    <property type="match status" value="1"/>
</dbReference>
<feature type="disulfide bond" evidence="2">
    <location>
        <begin position="131"/>
        <end position="139"/>
    </location>
</feature>
<feature type="disulfide bond" evidence="2">
    <location>
        <begin position="65"/>
        <end position="90"/>
    </location>
</feature>
<protein>
    <submittedName>
        <fullName evidence="5">SGNH/GDSL hydrolase family protein</fullName>
    </submittedName>
</protein>
<dbReference type="PANTHER" id="PTHR37981:SF1">
    <property type="entry name" value="SGNH HYDROLASE-TYPE ESTERASE DOMAIN-CONTAINING PROTEIN"/>
    <property type="match status" value="1"/>
</dbReference>
<feature type="chain" id="PRO_5038775254" evidence="3">
    <location>
        <begin position="36"/>
        <end position="275"/>
    </location>
</feature>
<name>A0A5P8K4T8_9ACTN</name>
<reference evidence="5 6" key="1">
    <citation type="submission" date="2019-10" db="EMBL/GenBank/DDBJ databases">
        <title>Streptomyces sp. strain GY16 isolated from leaves of Broussonetia papyrifera.</title>
        <authorList>
            <person name="Mo P."/>
        </authorList>
    </citation>
    <scope>NUCLEOTIDE SEQUENCE [LARGE SCALE GENOMIC DNA]</scope>
    <source>
        <strain evidence="5 6">GY16</strain>
    </source>
</reference>
<evidence type="ECO:0000313" key="6">
    <source>
        <dbReference type="Proteomes" id="UP000327294"/>
    </source>
</evidence>
<dbReference type="SUPFAM" id="SSF52266">
    <property type="entry name" value="SGNH hydrolase"/>
    <property type="match status" value="1"/>
</dbReference>
<keyword evidence="6" id="KW-1185">Reference proteome</keyword>
<dbReference type="PANTHER" id="PTHR37981">
    <property type="entry name" value="LIPASE 2"/>
    <property type="match status" value="1"/>
</dbReference>
<evidence type="ECO:0000256" key="2">
    <source>
        <dbReference type="PIRSR" id="PIRSR637460-2"/>
    </source>
</evidence>
<dbReference type="CDD" id="cd01823">
    <property type="entry name" value="SEST_like"/>
    <property type="match status" value="1"/>
</dbReference>
<feature type="active site" evidence="1">
    <location>
        <position position="256"/>
    </location>
</feature>
<keyword evidence="3" id="KW-0732">Signal</keyword>
<dbReference type="GO" id="GO:0019433">
    <property type="term" value="P:triglyceride catabolic process"/>
    <property type="evidence" value="ECO:0007669"/>
    <property type="project" value="TreeGrafter"/>
</dbReference>
<gene>
    <name evidence="5" type="ORF">F9278_21290</name>
</gene>
<dbReference type="KEGG" id="sphv:F9278_21290"/>
<accession>A0A5P8K4T8</accession>
<evidence type="ECO:0000256" key="1">
    <source>
        <dbReference type="PIRSR" id="PIRSR637460-1"/>
    </source>
</evidence>
<dbReference type="Gene3D" id="3.40.50.1110">
    <property type="entry name" value="SGNH hydrolase"/>
    <property type="match status" value="1"/>
</dbReference>
<keyword evidence="5" id="KW-0378">Hydrolase</keyword>
<dbReference type="InterPro" id="IPR037460">
    <property type="entry name" value="SEST-like"/>
</dbReference>
<evidence type="ECO:0000313" key="5">
    <source>
        <dbReference type="EMBL" id="QFQ98303.1"/>
    </source>
</evidence>
<feature type="disulfide bond" evidence="2">
    <location>
        <begin position="189"/>
        <end position="237"/>
    </location>
</feature>
<feature type="domain" description="SGNH hydrolase-type esterase" evidence="4">
    <location>
        <begin position="44"/>
        <end position="263"/>
    </location>
</feature>
<evidence type="ECO:0000256" key="3">
    <source>
        <dbReference type="SAM" id="SignalP"/>
    </source>
</evidence>